<dbReference type="PANTHER" id="PTHR30625:SF3">
    <property type="entry name" value="TOL-PAL SYSTEM PROTEIN TOLQ"/>
    <property type="match status" value="1"/>
</dbReference>
<reference evidence="9" key="1">
    <citation type="journal article" date="2021" name="Genome Biol. Evol.">
        <title>Continental-Scale Gene Flow Prevents Allopatric Divergence of Pelagic Freshwater Bacteria.</title>
        <authorList>
            <person name="Hoetzinger M."/>
            <person name="Pitt A."/>
            <person name="Huemer A."/>
            <person name="Hahn M.W."/>
        </authorList>
    </citation>
    <scope>NUCLEOTIDE SEQUENCE</scope>
    <source>
        <strain evidence="9">AP-YLGG-20-G6</strain>
    </source>
</reference>
<dbReference type="InterPro" id="IPR002898">
    <property type="entry name" value="MotA_ExbB_proton_chnl"/>
</dbReference>
<keyword evidence="6" id="KW-0653">Protein transport</keyword>
<dbReference type="Pfam" id="PF01618">
    <property type="entry name" value="MotA_ExbB"/>
    <property type="match status" value="1"/>
</dbReference>
<evidence type="ECO:0000256" key="5">
    <source>
        <dbReference type="ARBA" id="ARBA00023136"/>
    </source>
</evidence>
<dbReference type="GO" id="GO:0005886">
    <property type="term" value="C:plasma membrane"/>
    <property type="evidence" value="ECO:0007669"/>
    <property type="project" value="UniProtKB-SubCell"/>
</dbReference>
<dbReference type="GO" id="GO:0017038">
    <property type="term" value="P:protein import"/>
    <property type="evidence" value="ECO:0007669"/>
    <property type="project" value="TreeGrafter"/>
</dbReference>
<evidence type="ECO:0000313" key="10">
    <source>
        <dbReference type="Proteomes" id="UP000762271"/>
    </source>
</evidence>
<keyword evidence="4 7" id="KW-1133">Transmembrane helix</keyword>
<keyword evidence="2" id="KW-1003">Cell membrane</keyword>
<comment type="similarity">
    <text evidence="6">Belongs to the exbB/tolQ family.</text>
</comment>
<gene>
    <name evidence="9" type="ORF">G6693_03850</name>
</gene>
<dbReference type="AlphaFoldDB" id="A0AAE3CHC4"/>
<keyword evidence="3 7" id="KW-0812">Transmembrane</keyword>
<dbReference type="EMBL" id="JAANGI010000001">
    <property type="protein sequence ID" value="MBT8591057.1"/>
    <property type="molecule type" value="Genomic_DNA"/>
</dbReference>
<evidence type="ECO:0000259" key="8">
    <source>
        <dbReference type="Pfam" id="PF01618"/>
    </source>
</evidence>
<evidence type="ECO:0000256" key="3">
    <source>
        <dbReference type="ARBA" id="ARBA00022692"/>
    </source>
</evidence>
<comment type="caution">
    <text evidence="9">The sequence shown here is derived from an EMBL/GenBank/DDBJ whole genome shotgun (WGS) entry which is preliminary data.</text>
</comment>
<dbReference type="Proteomes" id="UP000762271">
    <property type="component" value="Unassembled WGS sequence"/>
</dbReference>
<feature type="transmembrane region" description="Helical" evidence="7">
    <location>
        <begin position="118"/>
        <end position="138"/>
    </location>
</feature>
<feature type="domain" description="MotA/TolQ/ExbB proton channel" evidence="8">
    <location>
        <begin position="77"/>
        <end position="195"/>
    </location>
</feature>
<evidence type="ECO:0000313" key="9">
    <source>
        <dbReference type="EMBL" id="MBT8591057.1"/>
    </source>
</evidence>
<keyword evidence="6" id="KW-0813">Transport</keyword>
<organism evidence="9 10">
    <name type="scientific">Polynucleobacter paneuropaeus</name>
    <dbReference type="NCBI Taxonomy" id="2527775"/>
    <lineage>
        <taxon>Bacteria</taxon>
        <taxon>Pseudomonadati</taxon>
        <taxon>Pseudomonadota</taxon>
        <taxon>Betaproteobacteria</taxon>
        <taxon>Burkholderiales</taxon>
        <taxon>Burkholderiaceae</taxon>
        <taxon>Polynucleobacter</taxon>
    </lineage>
</organism>
<evidence type="ECO:0000256" key="1">
    <source>
        <dbReference type="ARBA" id="ARBA00004651"/>
    </source>
</evidence>
<comment type="subcellular location">
    <subcellularLocation>
        <location evidence="1">Cell membrane</location>
        <topology evidence="1">Multi-pass membrane protein</topology>
    </subcellularLocation>
    <subcellularLocation>
        <location evidence="6">Membrane</location>
        <topology evidence="6">Multi-pass membrane protein</topology>
    </subcellularLocation>
</comment>
<accession>A0AAE3CHC4</accession>
<feature type="transmembrane region" description="Helical" evidence="7">
    <location>
        <begin position="162"/>
        <end position="184"/>
    </location>
</feature>
<sequence>MELSVVSGALLVLIAMSILTWTIAFIKFRNFGRADKQSTIFQKEFWDARDWSAGQKVADDAQGDLATLAKSGYTEYDAFMKNPVSLRFIGEPAEVLQQPMRRTLANIIRHHEHGLSELATVGAISPFVGLFGTVWGIMHALESISKSGAASIDVVAGPIGEALIATAIGIATAIPAVLFYNYFLRRLKLQNMDMEAFLESFLRLASHQIDKK</sequence>
<keyword evidence="5 7" id="KW-0472">Membrane</keyword>
<evidence type="ECO:0000256" key="2">
    <source>
        <dbReference type="ARBA" id="ARBA00022475"/>
    </source>
</evidence>
<name>A0AAE3CHC4_9BURK</name>
<dbReference type="PANTHER" id="PTHR30625">
    <property type="entry name" value="PROTEIN TOLQ"/>
    <property type="match status" value="1"/>
</dbReference>
<evidence type="ECO:0000256" key="7">
    <source>
        <dbReference type="SAM" id="Phobius"/>
    </source>
</evidence>
<evidence type="ECO:0000256" key="6">
    <source>
        <dbReference type="RuleBase" id="RU004057"/>
    </source>
</evidence>
<dbReference type="InterPro" id="IPR050790">
    <property type="entry name" value="ExbB/TolQ_transport"/>
</dbReference>
<proteinExistence type="inferred from homology"/>
<protein>
    <submittedName>
        <fullName evidence="9">MotA/TolQ/ExbB proton channel family protein</fullName>
    </submittedName>
</protein>
<evidence type="ECO:0000256" key="4">
    <source>
        <dbReference type="ARBA" id="ARBA00022989"/>
    </source>
</evidence>
<feature type="transmembrane region" description="Helical" evidence="7">
    <location>
        <begin position="6"/>
        <end position="26"/>
    </location>
</feature>